<sequence length="186" mass="20464">MKRSMTHLLPWSASRNSQATISANAFLIRNMLGQRCRSGKYRHLIGVRSLHAAGPRSQLPADLRPAAPGTLKMNRALYFSAILSTLSCWNGATAHDTESGWIYPPACCRGDKERGDCHEIPSTSVSTGPDGFRVLLNPGDHHLVTKQHFFRIPYGATIPSGDSHFHICLHPTEDHANCFFAPPYGS</sequence>
<reference evidence="1 2" key="1">
    <citation type="submission" date="2019-03" db="EMBL/GenBank/DDBJ databases">
        <title>Genomic Encyclopedia of Type Strains, Phase IV (KMG-V): Genome sequencing to study the core and pangenomes of soil and plant-associated prokaryotes.</title>
        <authorList>
            <person name="Whitman W."/>
        </authorList>
    </citation>
    <scope>NUCLEOTIDE SEQUENCE [LARGE SCALE GENOMIC DNA]</scope>
    <source>
        <strain evidence="1 2">FB403</strain>
    </source>
</reference>
<evidence type="ECO:0000313" key="1">
    <source>
        <dbReference type="EMBL" id="TCU14556.1"/>
    </source>
</evidence>
<name>A0AAX2QB67_9HYPH</name>
<proteinExistence type="predicted"/>
<comment type="caution">
    <text evidence="1">The sequence shown here is derived from an EMBL/GenBank/DDBJ whole genome shotgun (WGS) entry which is preliminary data.</text>
</comment>
<gene>
    <name evidence="1" type="ORF">EV131_12252</name>
</gene>
<dbReference type="EMBL" id="SMBI01000022">
    <property type="protein sequence ID" value="TCU14556.1"/>
    <property type="molecule type" value="Genomic_DNA"/>
</dbReference>
<evidence type="ECO:0000313" key="2">
    <source>
        <dbReference type="Proteomes" id="UP000295021"/>
    </source>
</evidence>
<organism evidence="1 2">
    <name type="scientific">Rhizobium laguerreae</name>
    <dbReference type="NCBI Taxonomy" id="1076926"/>
    <lineage>
        <taxon>Bacteria</taxon>
        <taxon>Pseudomonadati</taxon>
        <taxon>Pseudomonadota</taxon>
        <taxon>Alphaproteobacteria</taxon>
        <taxon>Hyphomicrobiales</taxon>
        <taxon>Rhizobiaceae</taxon>
        <taxon>Rhizobium/Agrobacterium group</taxon>
        <taxon>Rhizobium</taxon>
    </lineage>
</organism>
<dbReference type="Proteomes" id="UP000295021">
    <property type="component" value="Unassembled WGS sequence"/>
</dbReference>
<accession>A0AAX2QB67</accession>
<protein>
    <submittedName>
        <fullName evidence="1">Uncharacterized protein</fullName>
    </submittedName>
</protein>
<dbReference type="AlphaFoldDB" id="A0AAX2QB67"/>